<gene>
    <name evidence="3" type="ORF">ACFPK1_26530</name>
</gene>
<evidence type="ECO:0000256" key="1">
    <source>
        <dbReference type="SAM" id="MobiDB-lite"/>
    </source>
</evidence>
<dbReference type="Pfam" id="PF13614">
    <property type="entry name" value="AAA_31"/>
    <property type="match status" value="1"/>
</dbReference>
<dbReference type="InterPro" id="IPR025669">
    <property type="entry name" value="AAA_dom"/>
</dbReference>
<name>A0ABV9ZKK3_9PSEU</name>
<dbReference type="EMBL" id="JBHSKG010000018">
    <property type="protein sequence ID" value="MFC5141817.1"/>
    <property type="molecule type" value="Genomic_DNA"/>
</dbReference>
<feature type="compositionally biased region" description="Low complexity" evidence="1">
    <location>
        <begin position="1"/>
        <end position="12"/>
    </location>
</feature>
<feature type="domain" description="AAA" evidence="2">
    <location>
        <begin position="47"/>
        <end position="225"/>
    </location>
</feature>
<evidence type="ECO:0000313" key="3">
    <source>
        <dbReference type="EMBL" id="MFC5141817.1"/>
    </source>
</evidence>
<dbReference type="PANTHER" id="PTHR13696">
    <property type="entry name" value="P-LOOP CONTAINING NUCLEOSIDE TRIPHOSPHATE HYDROLASE"/>
    <property type="match status" value="1"/>
</dbReference>
<dbReference type="Proteomes" id="UP001596175">
    <property type="component" value="Unassembled WGS sequence"/>
</dbReference>
<reference evidence="4" key="1">
    <citation type="journal article" date="2019" name="Int. J. Syst. Evol. Microbiol.">
        <title>The Global Catalogue of Microorganisms (GCM) 10K type strain sequencing project: providing services to taxonomists for standard genome sequencing and annotation.</title>
        <authorList>
            <consortium name="The Broad Institute Genomics Platform"/>
            <consortium name="The Broad Institute Genome Sequencing Center for Infectious Disease"/>
            <person name="Wu L."/>
            <person name="Ma J."/>
        </authorList>
    </citation>
    <scope>NUCLEOTIDE SEQUENCE [LARGE SCALE GENOMIC DNA]</scope>
    <source>
        <strain evidence="4">XZYJ18</strain>
    </source>
</reference>
<dbReference type="InterPro" id="IPR027417">
    <property type="entry name" value="P-loop_NTPase"/>
</dbReference>
<evidence type="ECO:0000259" key="2">
    <source>
        <dbReference type="Pfam" id="PF13614"/>
    </source>
</evidence>
<comment type="caution">
    <text evidence="3">The sequence shown here is derived from an EMBL/GenBank/DDBJ whole genome shotgun (WGS) entry which is preliminary data.</text>
</comment>
<dbReference type="PANTHER" id="PTHR13696:SF52">
    <property type="entry name" value="PARA FAMILY PROTEIN CT_582"/>
    <property type="match status" value="1"/>
</dbReference>
<feature type="compositionally biased region" description="Pro residues" evidence="1">
    <location>
        <begin position="26"/>
        <end position="36"/>
    </location>
</feature>
<protein>
    <submittedName>
        <fullName evidence="3">ParA family protein</fullName>
    </submittedName>
</protein>
<dbReference type="InterPro" id="IPR050678">
    <property type="entry name" value="DNA_Partitioning_ATPase"/>
</dbReference>
<dbReference type="SUPFAM" id="SSF52540">
    <property type="entry name" value="P-loop containing nucleoside triphosphate hydrolases"/>
    <property type="match status" value="1"/>
</dbReference>
<evidence type="ECO:0000313" key="4">
    <source>
        <dbReference type="Proteomes" id="UP001596175"/>
    </source>
</evidence>
<dbReference type="RefSeq" id="WP_378023958.1">
    <property type="nucleotide sequence ID" value="NZ_JBHSKG010000018.1"/>
</dbReference>
<keyword evidence="4" id="KW-1185">Reference proteome</keyword>
<sequence>MTGPAGRAARTTSGRRRATRAVRPVEPVPPLAPEEPAPGIDREALTRTIAMVNDKGGVGKTSLVANLAGQFAAAGYRCLLVDLNRQANLADDLGFRDGPADDRGAGLLVSVVAGTPLRPVEGVRPGLDVVAGGARLVDLVPLMVSRVQEQGREAFLALAEVLAPVAGDYDLVFVDCPPETTILTDLALAAARWVLMPTKSDGGGLVGMRLVGERFELARELNPDLGLLGAVLFATGSRSRVVHAEVREAVEEAFGGHSPLFTTSIRHAERTAQDARRLGRLAHELEQEVAAQPAWWASLREGGGSARRLSPTAASVAGDYRDLGVELLTLLRATEESTTESARLDARPEQEATP</sequence>
<organism evidence="3 4">
    <name type="scientific">Actinomycetospora rhizophila</name>
    <dbReference type="NCBI Taxonomy" id="1416876"/>
    <lineage>
        <taxon>Bacteria</taxon>
        <taxon>Bacillati</taxon>
        <taxon>Actinomycetota</taxon>
        <taxon>Actinomycetes</taxon>
        <taxon>Pseudonocardiales</taxon>
        <taxon>Pseudonocardiaceae</taxon>
        <taxon>Actinomycetospora</taxon>
    </lineage>
</organism>
<feature type="region of interest" description="Disordered" evidence="1">
    <location>
        <begin position="1"/>
        <end position="38"/>
    </location>
</feature>
<proteinExistence type="predicted"/>
<dbReference type="Gene3D" id="3.40.50.300">
    <property type="entry name" value="P-loop containing nucleotide triphosphate hydrolases"/>
    <property type="match status" value="1"/>
</dbReference>
<accession>A0ABV9ZKK3</accession>
<dbReference type="CDD" id="cd02042">
    <property type="entry name" value="ParAB_family"/>
    <property type="match status" value="1"/>
</dbReference>